<proteinExistence type="predicted"/>
<gene>
    <name evidence="2" type="ORF">TNIN_335831</name>
</gene>
<accession>A0A8X6Y3D7</accession>
<reference evidence="2" key="1">
    <citation type="submission" date="2020-08" db="EMBL/GenBank/DDBJ databases">
        <title>Multicomponent nature underlies the extraordinary mechanical properties of spider dragline silk.</title>
        <authorList>
            <person name="Kono N."/>
            <person name="Nakamura H."/>
            <person name="Mori M."/>
            <person name="Yoshida Y."/>
            <person name="Ohtoshi R."/>
            <person name="Malay A.D."/>
            <person name="Moran D.A.P."/>
            <person name="Tomita M."/>
            <person name="Numata K."/>
            <person name="Arakawa K."/>
        </authorList>
    </citation>
    <scope>NUCLEOTIDE SEQUENCE</scope>
</reference>
<feature type="region of interest" description="Disordered" evidence="1">
    <location>
        <begin position="76"/>
        <end position="101"/>
    </location>
</feature>
<dbReference type="Proteomes" id="UP000886998">
    <property type="component" value="Unassembled WGS sequence"/>
</dbReference>
<feature type="compositionally biased region" description="Basic and acidic residues" evidence="1">
    <location>
        <begin position="76"/>
        <end position="88"/>
    </location>
</feature>
<evidence type="ECO:0000313" key="2">
    <source>
        <dbReference type="EMBL" id="GFY63478.1"/>
    </source>
</evidence>
<dbReference type="AlphaFoldDB" id="A0A8X6Y3D7"/>
<name>A0A8X6Y3D7_9ARAC</name>
<evidence type="ECO:0000313" key="3">
    <source>
        <dbReference type="Proteomes" id="UP000886998"/>
    </source>
</evidence>
<organism evidence="2 3">
    <name type="scientific">Trichonephila inaurata madagascariensis</name>
    <dbReference type="NCBI Taxonomy" id="2747483"/>
    <lineage>
        <taxon>Eukaryota</taxon>
        <taxon>Metazoa</taxon>
        <taxon>Ecdysozoa</taxon>
        <taxon>Arthropoda</taxon>
        <taxon>Chelicerata</taxon>
        <taxon>Arachnida</taxon>
        <taxon>Araneae</taxon>
        <taxon>Araneomorphae</taxon>
        <taxon>Entelegynae</taxon>
        <taxon>Araneoidea</taxon>
        <taxon>Nephilidae</taxon>
        <taxon>Trichonephila</taxon>
        <taxon>Trichonephila inaurata</taxon>
    </lineage>
</organism>
<keyword evidence="3" id="KW-1185">Reference proteome</keyword>
<dbReference type="EMBL" id="BMAV01014797">
    <property type="protein sequence ID" value="GFY63478.1"/>
    <property type="molecule type" value="Genomic_DNA"/>
</dbReference>
<protein>
    <submittedName>
        <fullName evidence="2">Uncharacterized protein</fullName>
    </submittedName>
</protein>
<evidence type="ECO:0000256" key="1">
    <source>
        <dbReference type="SAM" id="MobiDB-lite"/>
    </source>
</evidence>
<sequence length="101" mass="11616">MSNAWLAYRNNMTELGEPKKDILYYFTFRLSTANTLIHGLLKKPSPTPSQAEDENNEPLQNAELRLAFHIKQHNKEARHMPEMVGDRNHRSKGAGMRSARP</sequence>
<dbReference type="OrthoDB" id="118105at2759"/>
<comment type="caution">
    <text evidence="2">The sequence shown here is derived from an EMBL/GenBank/DDBJ whole genome shotgun (WGS) entry which is preliminary data.</text>
</comment>